<feature type="transmembrane region" description="Helical" evidence="1">
    <location>
        <begin position="94"/>
        <end position="116"/>
    </location>
</feature>
<feature type="transmembrane region" description="Helical" evidence="1">
    <location>
        <begin position="51"/>
        <end position="73"/>
    </location>
</feature>
<name>A0A0D1YRE7_9PEZI</name>
<keyword evidence="1" id="KW-1133">Transmembrane helix</keyword>
<dbReference type="RefSeq" id="XP_016213046.1">
    <property type="nucleotide sequence ID" value="XM_016358907.1"/>
</dbReference>
<keyword evidence="1" id="KW-0812">Transmembrane</keyword>
<dbReference type="OrthoDB" id="544298at2759"/>
<dbReference type="HOGENOM" id="CLU_100672_0_0_1"/>
<feature type="transmembrane region" description="Helical" evidence="1">
    <location>
        <begin position="128"/>
        <end position="147"/>
    </location>
</feature>
<dbReference type="Proteomes" id="UP000053259">
    <property type="component" value="Unassembled WGS sequence"/>
</dbReference>
<dbReference type="PANTHER" id="PTHR38636">
    <property type="entry name" value="PROTEIN CBG20488"/>
    <property type="match status" value="1"/>
</dbReference>
<protein>
    <submittedName>
        <fullName evidence="2">Uncharacterized protein</fullName>
    </submittedName>
</protein>
<gene>
    <name evidence="2" type="ORF">PV09_05404</name>
</gene>
<evidence type="ECO:0000256" key="1">
    <source>
        <dbReference type="SAM" id="Phobius"/>
    </source>
</evidence>
<keyword evidence="1" id="KW-0472">Membrane</keyword>
<dbReference type="PANTHER" id="PTHR38636:SF1">
    <property type="entry name" value="CHLORIDE CHANNEL PROTEIN CLC-D"/>
    <property type="match status" value="1"/>
</dbReference>
<dbReference type="InterPro" id="IPR013869">
    <property type="entry name" value="DUF1757"/>
</dbReference>
<reference evidence="2 3" key="1">
    <citation type="submission" date="2015-01" db="EMBL/GenBank/DDBJ databases">
        <title>The Genome Sequence of Ochroconis gallopava CBS43764.</title>
        <authorList>
            <consortium name="The Broad Institute Genomics Platform"/>
            <person name="Cuomo C."/>
            <person name="de Hoog S."/>
            <person name="Gorbushina A."/>
            <person name="Stielow B."/>
            <person name="Teixiera M."/>
            <person name="Abouelleil A."/>
            <person name="Chapman S.B."/>
            <person name="Priest M."/>
            <person name="Young S.K."/>
            <person name="Wortman J."/>
            <person name="Nusbaum C."/>
            <person name="Birren B."/>
        </authorList>
    </citation>
    <scope>NUCLEOTIDE SEQUENCE [LARGE SCALE GENOMIC DNA]</scope>
    <source>
        <strain evidence="2 3">CBS 43764</strain>
    </source>
</reference>
<dbReference type="EMBL" id="KN847545">
    <property type="protein sequence ID" value="KIW03177.1"/>
    <property type="molecule type" value="Genomic_DNA"/>
</dbReference>
<dbReference type="InParanoid" id="A0A0D1YRE7"/>
<proteinExistence type="predicted"/>
<dbReference type="VEuPathDB" id="FungiDB:PV09_05404"/>
<dbReference type="AlphaFoldDB" id="A0A0D1YRE7"/>
<sequence>MPSLLIKLQRHLTFSPTTASFDSGQLSSASHCPALADLQPFWTGRLSCSKITLLLLVFFFVLSLNPDTMTSLFPRSEYAEDQQYAKTILRFHCWLRGLTTGAIVAVPTAAASTLIWGPTSLPVFNNRLLVHSFRGTVAGLVFGAVAVEGRMFGRSDIEWKDRSYRLLANKGQIEVDNWTLIGGAIGGLLGARRGLIPLSLSQRVLAGVGLGNVGGTLGYVGWRYGVNGGKWPEDK</sequence>
<dbReference type="Pfam" id="PF08560">
    <property type="entry name" value="DUF1757"/>
    <property type="match status" value="1"/>
</dbReference>
<accession>A0A0D1YRE7</accession>
<dbReference type="GeneID" id="27313377"/>
<evidence type="ECO:0000313" key="3">
    <source>
        <dbReference type="Proteomes" id="UP000053259"/>
    </source>
</evidence>
<organism evidence="2 3">
    <name type="scientific">Verruconis gallopava</name>
    <dbReference type="NCBI Taxonomy" id="253628"/>
    <lineage>
        <taxon>Eukaryota</taxon>
        <taxon>Fungi</taxon>
        <taxon>Dikarya</taxon>
        <taxon>Ascomycota</taxon>
        <taxon>Pezizomycotina</taxon>
        <taxon>Dothideomycetes</taxon>
        <taxon>Pleosporomycetidae</taxon>
        <taxon>Venturiales</taxon>
        <taxon>Sympoventuriaceae</taxon>
        <taxon>Verruconis</taxon>
    </lineage>
</organism>
<evidence type="ECO:0000313" key="2">
    <source>
        <dbReference type="EMBL" id="KIW03177.1"/>
    </source>
</evidence>
<keyword evidence="3" id="KW-1185">Reference proteome</keyword>